<sequence>MNIVASTVVFTVDDSAGSRHFFTTYLGFREVLDTPDLTWLGRDDAAADILLLRRDPERPGEGSAQPVVAFAVTDLVEEHARLGAEGAPITERLRRSPWGEWLMRLTDPNGIVVELTEWIAPWIAPGGRPGAR</sequence>
<dbReference type="Pfam" id="PF00903">
    <property type="entry name" value="Glyoxalase"/>
    <property type="match status" value="1"/>
</dbReference>
<feature type="domain" description="VOC" evidence="1">
    <location>
        <begin position="3"/>
        <end position="118"/>
    </location>
</feature>
<organism evidence="2 3">
    <name type="scientific">Planomonospora corallina</name>
    <dbReference type="NCBI Taxonomy" id="1806052"/>
    <lineage>
        <taxon>Bacteria</taxon>
        <taxon>Bacillati</taxon>
        <taxon>Actinomycetota</taxon>
        <taxon>Actinomycetes</taxon>
        <taxon>Streptosporangiales</taxon>
        <taxon>Streptosporangiaceae</taxon>
        <taxon>Planomonospora</taxon>
    </lineage>
</organism>
<proteinExistence type="predicted"/>
<dbReference type="Proteomes" id="UP001595850">
    <property type="component" value="Unassembled WGS sequence"/>
</dbReference>
<dbReference type="EMBL" id="JBHSBM010000016">
    <property type="protein sequence ID" value="MFC4059163.1"/>
    <property type="molecule type" value="Genomic_DNA"/>
</dbReference>
<comment type="caution">
    <text evidence="2">The sequence shown here is derived from an EMBL/GenBank/DDBJ whole genome shotgun (WGS) entry which is preliminary data.</text>
</comment>
<evidence type="ECO:0000313" key="3">
    <source>
        <dbReference type="Proteomes" id="UP001595850"/>
    </source>
</evidence>
<gene>
    <name evidence="2" type="ORF">ACFOWE_12700</name>
</gene>
<evidence type="ECO:0000259" key="1">
    <source>
        <dbReference type="PROSITE" id="PS51819"/>
    </source>
</evidence>
<dbReference type="InterPro" id="IPR029068">
    <property type="entry name" value="Glyas_Bleomycin-R_OHBP_Dase"/>
</dbReference>
<accession>A0ABV8I4S0</accession>
<keyword evidence="3" id="KW-1185">Reference proteome</keyword>
<dbReference type="InterPro" id="IPR037523">
    <property type="entry name" value="VOC_core"/>
</dbReference>
<protein>
    <submittedName>
        <fullName evidence="2">VOC family protein</fullName>
    </submittedName>
</protein>
<dbReference type="InterPro" id="IPR004360">
    <property type="entry name" value="Glyas_Fos-R_dOase_dom"/>
</dbReference>
<dbReference type="RefSeq" id="WP_377287479.1">
    <property type="nucleotide sequence ID" value="NZ_JBHSBM010000016.1"/>
</dbReference>
<reference evidence="3" key="1">
    <citation type="journal article" date="2019" name="Int. J. Syst. Evol. Microbiol.">
        <title>The Global Catalogue of Microorganisms (GCM) 10K type strain sequencing project: providing services to taxonomists for standard genome sequencing and annotation.</title>
        <authorList>
            <consortium name="The Broad Institute Genomics Platform"/>
            <consortium name="The Broad Institute Genome Sequencing Center for Infectious Disease"/>
            <person name="Wu L."/>
            <person name="Ma J."/>
        </authorList>
    </citation>
    <scope>NUCLEOTIDE SEQUENCE [LARGE SCALE GENOMIC DNA]</scope>
    <source>
        <strain evidence="3">TBRC 4489</strain>
    </source>
</reference>
<dbReference type="SUPFAM" id="SSF54593">
    <property type="entry name" value="Glyoxalase/Bleomycin resistance protein/Dihydroxybiphenyl dioxygenase"/>
    <property type="match status" value="1"/>
</dbReference>
<name>A0ABV8I4S0_9ACTN</name>
<dbReference type="Gene3D" id="3.10.180.10">
    <property type="entry name" value="2,3-Dihydroxybiphenyl 1,2-Dioxygenase, domain 1"/>
    <property type="match status" value="1"/>
</dbReference>
<evidence type="ECO:0000313" key="2">
    <source>
        <dbReference type="EMBL" id="MFC4059163.1"/>
    </source>
</evidence>
<dbReference type="PROSITE" id="PS51819">
    <property type="entry name" value="VOC"/>
    <property type="match status" value="1"/>
</dbReference>